<dbReference type="AlphaFoldDB" id="A0A0V1KXU3"/>
<gene>
    <name evidence="1" type="ORF">T02_1210</name>
</gene>
<dbReference type="EMBL" id="JYDW01000214">
    <property type="protein sequence ID" value="KRZ51797.1"/>
    <property type="molecule type" value="Genomic_DNA"/>
</dbReference>
<accession>A0A0V1KXU3</accession>
<protein>
    <submittedName>
        <fullName evidence="1">Uncharacterized protein</fullName>
    </submittedName>
</protein>
<reference evidence="1 2" key="1">
    <citation type="submission" date="2015-05" db="EMBL/GenBank/DDBJ databases">
        <title>Evolution of Trichinella species and genotypes.</title>
        <authorList>
            <person name="Korhonen P.K."/>
            <person name="Edoardo P."/>
            <person name="Giuseppe L.R."/>
            <person name="Gasser R.B."/>
        </authorList>
    </citation>
    <scope>NUCLEOTIDE SEQUENCE [LARGE SCALE GENOMIC DNA]</scope>
    <source>
        <strain evidence="1">ISS10</strain>
    </source>
</reference>
<evidence type="ECO:0000313" key="1">
    <source>
        <dbReference type="EMBL" id="KRZ51797.1"/>
    </source>
</evidence>
<evidence type="ECO:0000313" key="2">
    <source>
        <dbReference type="Proteomes" id="UP000054721"/>
    </source>
</evidence>
<dbReference type="Proteomes" id="UP000054721">
    <property type="component" value="Unassembled WGS sequence"/>
</dbReference>
<organism evidence="1 2">
    <name type="scientific">Trichinella nativa</name>
    <dbReference type="NCBI Taxonomy" id="6335"/>
    <lineage>
        <taxon>Eukaryota</taxon>
        <taxon>Metazoa</taxon>
        <taxon>Ecdysozoa</taxon>
        <taxon>Nematoda</taxon>
        <taxon>Enoplea</taxon>
        <taxon>Dorylaimia</taxon>
        <taxon>Trichinellida</taxon>
        <taxon>Trichinellidae</taxon>
        <taxon>Trichinella</taxon>
    </lineage>
</organism>
<name>A0A0V1KXU3_9BILA</name>
<comment type="caution">
    <text evidence="1">The sequence shown here is derived from an EMBL/GenBank/DDBJ whole genome shotgun (WGS) entry which is preliminary data.</text>
</comment>
<proteinExistence type="predicted"/>
<sequence length="106" mass="12497">MTIKFTSLIQIKQLLPKYNDLEVMQKSFTLHAEFSLNSLMRKVVVLYGARFCKNSDLAQKKTILKLKINIVEIYYMHSCVTVIRLNFQNYANFFVKVADEPLFFSY</sequence>
<keyword evidence="2" id="KW-1185">Reference proteome</keyword>